<protein>
    <submittedName>
        <fullName evidence="2">Uncharacterized protein</fullName>
    </submittedName>
</protein>
<accession>A0ABN9VB29</accession>
<gene>
    <name evidence="2" type="ORF">PCOR1329_LOCUS56375</name>
</gene>
<name>A0ABN9VB29_9DINO</name>
<feature type="region of interest" description="Disordered" evidence="1">
    <location>
        <begin position="1"/>
        <end position="26"/>
    </location>
</feature>
<evidence type="ECO:0000313" key="2">
    <source>
        <dbReference type="EMBL" id="CAK0870214.1"/>
    </source>
</evidence>
<sequence length="320" mass="33130">MSGDEAKHLAEQRTQSTLPPELQCKSLSECTPPGTVLQSPGACSPPRAAPPRAACALEPPLEAAAGLLREVDQVPAAFSEGPLLALPPILRTTELSRLRELKNDTTSVLARLGSAAEGVAAGALPMLRAALASSRTKRTAMANAIGLAQSLAAGPHDEVEEVLDSHVLLIDRVHYVHRCLCVTLEGQGTQGGAGADADALGRQAGEALGTALVHLDEEFSGRLRMLRRTRCLLARVAASAQDLRGGLLSGPKSLDQQLGFEPFVAALEQFCQLCCPKGSGAAPGRPQVPDSQAADAGSCTSAMASSSARNAPRSWLLTGA</sequence>
<dbReference type="EMBL" id="CAUYUJ010016937">
    <property type="protein sequence ID" value="CAK0870214.1"/>
    <property type="molecule type" value="Genomic_DNA"/>
</dbReference>
<organism evidence="2 3">
    <name type="scientific">Prorocentrum cordatum</name>
    <dbReference type="NCBI Taxonomy" id="2364126"/>
    <lineage>
        <taxon>Eukaryota</taxon>
        <taxon>Sar</taxon>
        <taxon>Alveolata</taxon>
        <taxon>Dinophyceae</taxon>
        <taxon>Prorocentrales</taxon>
        <taxon>Prorocentraceae</taxon>
        <taxon>Prorocentrum</taxon>
    </lineage>
</organism>
<dbReference type="Proteomes" id="UP001189429">
    <property type="component" value="Unassembled WGS sequence"/>
</dbReference>
<feature type="compositionally biased region" description="Basic and acidic residues" evidence="1">
    <location>
        <begin position="1"/>
        <end position="11"/>
    </location>
</feature>
<keyword evidence="3" id="KW-1185">Reference proteome</keyword>
<evidence type="ECO:0000313" key="3">
    <source>
        <dbReference type="Proteomes" id="UP001189429"/>
    </source>
</evidence>
<comment type="caution">
    <text evidence="2">The sequence shown here is derived from an EMBL/GenBank/DDBJ whole genome shotgun (WGS) entry which is preliminary data.</text>
</comment>
<evidence type="ECO:0000256" key="1">
    <source>
        <dbReference type="SAM" id="MobiDB-lite"/>
    </source>
</evidence>
<reference evidence="2" key="1">
    <citation type="submission" date="2023-10" db="EMBL/GenBank/DDBJ databases">
        <authorList>
            <person name="Chen Y."/>
            <person name="Shah S."/>
            <person name="Dougan E. K."/>
            <person name="Thang M."/>
            <person name="Chan C."/>
        </authorList>
    </citation>
    <scope>NUCLEOTIDE SEQUENCE [LARGE SCALE GENOMIC DNA]</scope>
</reference>
<proteinExistence type="predicted"/>